<evidence type="ECO:0000313" key="2">
    <source>
        <dbReference type="EMBL" id="KAF1943423.1"/>
    </source>
</evidence>
<organism evidence="2 3">
    <name type="scientific">Clathrospora elynae</name>
    <dbReference type="NCBI Taxonomy" id="706981"/>
    <lineage>
        <taxon>Eukaryota</taxon>
        <taxon>Fungi</taxon>
        <taxon>Dikarya</taxon>
        <taxon>Ascomycota</taxon>
        <taxon>Pezizomycotina</taxon>
        <taxon>Dothideomycetes</taxon>
        <taxon>Pleosporomycetidae</taxon>
        <taxon>Pleosporales</taxon>
        <taxon>Diademaceae</taxon>
        <taxon>Clathrospora</taxon>
    </lineage>
</organism>
<evidence type="ECO:0000256" key="1">
    <source>
        <dbReference type="SAM" id="MobiDB-lite"/>
    </source>
</evidence>
<proteinExistence type="predicted"/>
<dbReference type="EMBL" id="ML976025">
    <property type="protein sequence ID" value="KAF1943423.1"/>
    <property type="molecule type" value="Genomic_DNA"/>
</dbReference>
<reference evidence="2" key="1">
    <citation type="journal article" date="2020" name="Stud. Mycol.">
        <title>101 Dothideomycetes genomes: a test case for predicting lifestyles and emergence of pathogens.</title>
        <authorList>
            <person name="Haridas S."/>
            <person name="Albert R."/>
            <person name="Binder M."/>
            <person name="Bloem J."/>
            <person name="Labutti K."/>
            <person name="Salamov A."/>
            <person name="Andreopoulos B."/>
            <person name="Baker S."/>
            <person name="Barry K."/>
            <person name="Bills G."/>
            <person name="Bluhm B."/>
            <person name="Cannon C."/>
            <person name="Castanera R."/>
            <person name="Culley D."/>
            <person name="Daum C."/>
            <person name="Ezra D."/>
            <person name="Gonzalez J."/>
            <person name="Henrissat B."/>
            <person name="Kuo A."/>
            <person name="Liang C."/>
            <person name="Lipzen A."/>
            <person name="Lutzoni F."/>
            <person name="Magnuson J."/>
            <person name="Mondo S."/>
            <person name="Nolan M."/>
            <person name="Ohm R."/>
            <person name="Pangilinan J."/>
            <person name="Park H.-J."/>
            <person name="Ramirez L."/>
            <person name="Alfaro M."/>
            <person name="Sun H."/>
            <person name="Tritt A."/>
            <person name="Yoshinaga Y."/>
            <person name="Zwiers L.-H."/>
            <person name="Turgeon B."/>
            <person name="Goodwin S."/>
            <person name="Spatafora J."/>
            <person name="Crous P."/>
            <person name="Grigoriev I."/>
        </authorList>
    </citation>
    <scope>NUCLEOTIDE SEQUENCE</scope>
    <source>
        <strain evidence="2">CBS 161.51</strain>
    </source>
</reference>
<feature type="region of interest" description="Disordered" evidence="1">
    <location>
        <begin position="21"/>
        <end position="40"/>
    </location>
</feature>
<dbReference type="OrthoDB" id="3801348at2759"/>
<name>A0A6A5STE4_9PLEO</name>
<feature type="compositionally biased region" description="Basic and acidic residues" evidence="1">
    <location>
        <begin position="26"/>
        <end position="40"/>
    </location>
</feature>
<dbReference type="AlphaFoldDB" id="A0A6A5STE4"/>
<evidence type="ECO:0000313" key="3">
    <source>
        <dbReference type="Proteomes" id="UP000800038"/>
    </source>
</evidence>
<dbReference type="Proteomes" id="UP000800038">
    <property type="component" value="Unassembled WGS sequence"/>
</dbReference>
<accession>A0A6A5STE4</accession>
<keyword evidence="3" id="KW-1185">Reference proteome</keyword>
<sequence length="308" mass="35483">MPSSTLQNQFYATTKLLSQLHGSNQRRPEKRQETFDLSGHRDPQQYPVRYQYEDVHAQRFGGPESKTIARKCANPPSSKFLDRMAKVFSCCIANTWMHILALGGTDGLPENWDILGKIIEHNSEVIDDYIRLIADMHTVTLTDLCRNPQTARQAQDLWDMCHRYIYAGNSGTTRRSIVEAAEKVRKLLPRDQLTQEDEKTRSTIRLLGVYPAAYETFRRTAQQDPSFKDIGIEFVEHTSHGQFEARGIKSLMEAINGQFCKPVTKPRCRENDPCRTDCHAEIQLIYHLEYDVKHESPHMYIGCSKKAY</sequence>
<gene>
    <name evidence="2" type="ORF">EJ02DRAFT_421270</name>
</gene>
<protein>
    <submittedName>
        <fullName evidence="2">Uncharacterized protein</fullName>
    </submittedName>
</protein>